<dbReference type="InterPro" id="IPR005670">
    <property type="entry name" value="PstB-like"/>
</dbReference>
<accession>A0A1I1J762</accession>
<dbReference type="CDD" id="cd03260">
    <property type="entry name" value="ABC_PstB_phosphate_transporter"/>
    <property type="match status" value="1"/>
</dbReference>
<evidence type="ECO:0000256" key="4">
    <source>
        <dbReference type="ARBA" id="ARBA00022840"/>
    </source>
</evidence>
<evidence type="ECO:0000256" key="2">
    <source>
        <dbReference type="ARBA" id="ARBA00022592"/>
    </source>
</evidence>
<dbReference type="EMBL" id="FOLE01000005">
    <property type="protein sequence ID" value="SFC44215.1"/>
    <property type="molecule type" value="Genomic_DNA"/>
</dbReference>
<keyword evidence="7" id="KW-1185">Reference proteome</keyword>
<keyword evidence="3" id="KW-0547">Nucleotide-binding</keyword>
<organism evidence="6 7">
    <name type="scientific">Flexibacter flexilis DSM 6793</name>
    <dbReference type="NCBI Taxonomy" id="927664"/>
    <lineage>
        <taxon>Bacteria</taxon>
        <taxon>Pseudomonadati</taxon>
        <taxon>Bacteroidota</taxon>
        <taxon>Cytophagia</taxon>
        <taxon>Cytophagales</taxon>
        <taxon>Flexibacteraceae</taxon>
        <taxon>Flexibacter</taxon>
    </lineage>
</organism>
<reference evidence="6 7" key="1">
    <citation type="submission" date="2016-10" db="EMBL/GenBank/DDBJ databases">
        <authorList>
            <person name="de Groot N.N."/>
        </authorList>
    </citation>
    <scope>NUCLEOTIDE SEQUENCE [LARGE SCALE GENOMIC DNA]</scope>
    <source>
        <strain evidence="6 7">DSM 6793</strain>
    </source>
</reference>
<dbReference type="PANTHER" id="PTHR43423">
    <property type="entry name" value="ABC TRANSPORTER I FAMILY MEMBER 17"/>
    <property type="match status" value="1"/>
</dbReference>
<dbReference type="OrthoDB" id="1115710at2"/>
<evidence type="ECO:0000256" key="3">
    <source>
        <dbReference type="ARBA" id="ARBA00022741"/>
    </source>
</evidence>
<dbReference type="PROSITE" id="PS00211">
    <property type="entry name" value="ABC_TRANSPORTER_1"/>
    <property type="match status" value="1"/>
</dbReference>
<dbReference type="GO" id="GO:0016020">
    <property type="term" value="C:membrane"/>
    <property type="evidence" value="ECO:0007669"/>
    <property type="project" value="InterPro"/>
</dbReference>
<dbReference type="PANTHER" id="PTHR43423:SF1">
    <property type="entry name" value="ABC TRANSPORTER I FAMILY MEMBER 17"/>
    <property type="match status" value="1"/>
</dbReference>
<dbReference type="InterPro" id="IPR003593">
    <property type="entry name" value="AAA+_ATPase"/>
</dbReference>
<dbReference type="GO" id="GO:0005524">
    <property type="term" value="F:ATP binding"/>
    <property type="evidence" value="ECO:0007669"/>
    <property type="project" value="UniProtKB-KW"/>
</dbReference>
<evidence type="ECO:0000259" key="5">
    <source>
        <dbReference type="PROSITE" id="PS50893"/>
    </source>
</evidence>
<dbReference type="InterPro" id="IPR003439">
    <property type="entry name" value="ABC_transporter-like_ATP-bd"/>
</dbReference>
<keyword evidence="1" id="KW-0813">Transport</keyword>
<dbReference type="InterPro" id="IPR027417">
    <property type="entry name" value="P-loop_NTPase"/>
</dbReference>
<dbReference type="GO" id="GO:0016887">
    <property type="term" value="F:ATP hydrolysis activity"/>
    <property type="evidence" value="ECO:0007669"/>
    <property type="project" value="InterPro"/>
</dbReference>
<name>A0A1I1J762_9BACT</name>
<dbReference type="PROSITE" id="PS50893">
    <property type="entry name" value="ABC_TRANSPORTER_2"/>
    <property type="match status" value="1"/>
</dbReference>
<dbReference type="Pfam" id="PF00005">
    <property type="entry name" value="ABC_tran"/>
    <property type="match status" value="1"/>
</dbReference>
<dbReference type="Gene3D" id="3.40.50.300">
    <property type="entry name" value="P-loop containing nucleotide triphosphate hydrolases"/>
    <property type="match status" value="1"/>
</dbReference>
<keyword evidence="4 6" id="KW-0067">ATP-binding</keyword>
<dbReference type="NCBIfam" id="TIGR00972">
    <property type="entry name" value="3a0107s01c2"/>
    <property type="match status" value="1"/>
</dbReference>
<dbReference type="AlphaFoldDB" id="A0A1I1J762"/>
<evidence type="ECO:0000313" key="7">
    <source>
        <dbReference type="Proteomes" id="UP000199514"/>
    </source>
</evidence>
<dbReference type="STRING" id="927664.SAMN05421780_105226"/>
<dbReference type="Proteomes" id="UP000199514">
    <property type="component" value="Unassembled WGS sequence"/>
</dbReference>
<dbReference type="GO" id="GO:0035435">
    <property type="term" value="P:phosphate ion transmembrane transport"/>
    <property type="evidence" value="ECO:0007669"/>
    <property type="project" value="InterPro"/>
</dbReference>
<dbReference type="SUPFAM" id="SSF52540">
    <property type="entry name" value="P-loop containing nucleoside triphosphate hydrolases"/>
    <property type="match status" value="1"/>
</dbReference>
<dbReference type="InterPro" id="IPR017871">
    <property type="entry name" value="ABC_transporter-like_CS"/>
</dbReference>
<dbReference type="GO" id="GO:0005315">
    <property type="term" value="F:phosphate transmembrane transporter activity"/>
    <property type="evidence" value="ECO:0007669"/>
    <property type="project" value="InterPro"/>
</dbReference>
<proteinExistence type="predicted"/>
<sequence length="254" mass="29155">MLTPDVPKLSCQHLNLYFGTKQILKDVSIEFPKNQVVSLIGPSGCGKSTLLRSFNRMHDLVADARIEGKLFLDNQDLYAPQVSVTQIRKRVGMVFQKPNPLPKSIYDNLAYALRIHQFPKNEIPQLIENALRESYLWEEVKNELKKPAVKLSGGQQQRLCIARTVVLRPEVILMDEPCSALDPISTNKIEELILKLKEHYTIVIVTHNMQQAQRISDKVAFMYLGELIEYDTCEHIFHRPQKELTKNYISGHFG</sequence>
<feature type="domain" description="ABC transporter" evidence="5">
    <location>
        <begin position="9"/>
        <end position="249"/>
    </location>
</feature>
<protein>
    <submittedName>
        <fullName evidence="6">Phosphate transport system ATP-binding protein</fullName>
    </submittedName>
</protein>
<keyword evidence="2" id="KW-0592">Phosphate transport</keyword>
<dbReference type="RefSeq" id="WP_091511985.1">
    <property type="nucleotide sequence ID" value="NZ_FOLE01000005.1"/>
</dbReference>
<gene>
    <name evidence="6" type="ORF">SAMN05421780_105226</name>
</gene>
<evidence type="ECO:0000313" key="6">
    <source>
        <dbReference type="EMBL" id="SFC44215.1"/>
    </source>
</evidence>
<evidence type="ECO:0000256" key="1">
    <source>
        <dbReference type="ARBA" id="ARBA00022448"/>
    </source>
</evidence>
<dbReference type="SMART" id="SM00382">
    <property type="entry name" value="AAA"/>
    <property type="match status" value="1"/>
</dbReference>